<comment type="caution">
    <text evidence="11">The sequence shown here is derived from an EMBL/GenBank/DDBJ whole genome shotgun (WGS) entry which is preliminary data.</text>
</comment>
<feature type="active site" description="Charge relay system" evidence="5">
    <location>
        <position position="129"/>
    </location>
</feature>
<dbReference type="InterPro" id="IPR034193">
    <property type="entry name" value="PCSK9_ProteinaseK-like"/>
</dbReference>
<organism evidence="11 12">
    <name type="scientific">Actinoplanes sandaracinus</name>
    <dbReference type="NCBI Taxonomy" id="3045177"/>
    <lineage>
        <taxon>Bacteria</taxon>
        <taxon>Bacillati</taxon>
        <taxon>Actinomycetota</taxon>
        <taxon>Actinomycetes</taxon>
        <taxon>Micromonosporales</taxon>
        <taxon>Micromonosporaceae</taxon>
        <taxon>Actinoplanes</taxon>
    </lineage>
</organism>
<dbReference type="Pfam" id="PF00082">
    <property type="entry name" value="Peptidase_S8"/>
    <property type="match status" value="1"/>
</dbReference>
<dbReference type="Proteomes" id="UP001241758">
    <property type="component" value="Unassembled WGS sequence"/>
</dbReference>
<dbReference type="PROSITE" id="PS51892">
    <property type="entry name" value="SUBTILASE"/>
    <property type="match status" value="1"/>
</dbReference>
<keyword evidence="8" id="KW-0732">Signal</keyword>
<dbReference type="Gene3D" id="3.30.70.80">
    <property type="entry name" value="Peptidase S8 propeptide/proteinase inhibitor I9"/>
    <property type="match status" value="1"/>
</dbReference>
<accession>A0ABT6WNI0</accession>
<evidence type="ECO:0000256" key="1">
    <source>
        <dbReference type="ARBA" id="ARBA00011073"/>
    </source>
</evidence>
<dbReference type="InterPro" id="IPR000209">
    <property type="entry name" value="Peptidase_S8/S53_dom"/>
</dbReference>
<dbReference type="PROSITE" id="PS00138">
    <property type="entry name" value="SUBTILASE_SER"/>
    <property type="match status" value="1"/>
</dbReference>
<evidence type="ECO:0000259" key="9">
    <source>
        <dbReference type="Pfam" id="PF00082"/>
    </source>
</evidence>
<keyword evidence="3 5" id="KW-0378">Hydrolase</keyword>
<feature type="active site" description="Charge relay system" evidence="5">
    <location>
        <position position="314"/>
    </location>
</feature>
<evidence type="ECO:0000259" key="10">
    <source>
        <dbReference type="Pfam" id="PF05922"/>
    </source>
</evidence>
<reference evidence="11 12" key="1">
    <citation type="submission" date="2023-05" db="EMBL/GenBank/DDBJ databases">
        <title>Actinoplanes sp. NEAU-A12 genome sequencing.</title>
        <authorList>
            <person name="Wang Z.-S."/>
        </authorList>
    </citation>
    <scope>NUCLEOTIDE SEQUENCE [LARGE SCALE GENOMIC DNA]</scope>
    <source>
        <strain evidence="11 12">NEAU-A12</strain>
    </source>
</reference>
<evidence type="ECO:0000256" key="8">
    <source>
        <dbReference type="SAM" id="SignalP"/>
    </source>
</evidence>
<dbReference type="InterPro" id="IPR037045">
    <property type="entry name" value="S8pro/Inhibitor_I9_sf"/>
</dbReference>
<dbReference type="Gene3D" id="3.40.50.200">
    <property type="entry name" value="Peptidase S8/S53 domain"/>
    <property type="match status" value="1"/>
</dbReference>
<dbReference type="InterPro" id="IPR036852">
    <property type="entry name" value="Peptidase_S8/S53_dom_sf"/>
</dbReference>
<feature type="domain" description="Peptidase S8/S53" evidence="9">
    <location>
        <begin position="127"/>
        <end position="352"/>
    </location>
</feature>
<dbReference type="CDD" id="cd04077">
    <property type="entry name" value="Peptidases_S8_PCSK9_ProteinaseK_like"/>
    <property type="match status" value="1"/>
</dbReference>
<evidence type="ECO:0000313" key="12">
    <source>
        <dbReference type="Proteomes" id="UP001241758"/>
    </source>
</evidence>
<dbReference type="PROSITE" id="PS00137">
    <property type="entry name" value="SUBTILASE_HIS"/>
    <property type="match status" value="1"/>
</dbReference>
<dbReference type="SUPFAM" id="SSF54897">
    <property type="entry name" value="Protease propeptides/inhibitors"/>
    <property type="match status" value="1"/>
</dbReference>
<keyword evidence="2 5" id="KW-0645">Protease</keyword>
<evidence type="ECO:0000256" key="3">
    <source>
        <dbReference type="ARBA" id="ARBA00022801"/>
    </source>
</evidence>
<protein>
    <submittedName>
        <fullName evidence="11">S8 family peptidase</fullName>
    </submittedName>
</protein>
<feature type="active site" description="Charge relay system" evidence="5">
    <location>
        <position position="162"/>
    </location>
</feature>
<dbReference type="InterPro" id="IPR023828">
    <property type="entry name" value="Peptidase_S8_Ser-AS"/>
</dbReference>
<comment type="similarity">
    <text evidence="1 5 6">Belongs to the peptidase S8 family.</text>
</comment>
<dbReference type="InterPro" id="IPR013783">
    <property type="entry name" value="Ig-like_fold"/>
</dbReference>
<evidence type="ECO:0000256" key="2">
    <source>
        <dbReference type="ARBA" id="ARBA00022670"/>
    </source>
</evidence>
<keyword evidence="4 5" id="KW-0720">Serine protease</keyword>
<evidence type="ECO:0000313" key="11">
    <source>
        <dbReference type="EMBL" id="MDI6101225.1"/>
    </source>
</evidence>
<dbReference type="InterPro" id="IPR023827">
    <property type="entry name" value="Peptidase_S8_Asp-AS"/>
</dbReference>
<feature type="signal peptide" evidence="8">
    <location>
        <begin position="1"/>
        <end position="22"/>
    </location>
</feature>
<proteinExistence type="inferred from homology"/>
<dbReference type="RefSeq" id="WP_282762096.1">
    <property type="nucleotide sequence ID" value="NZ_JASCTH010000014.1"/>
</dbReference>
<dbReference type="PANTHER" id="PTHR43806">
    <property type="entry name" value="PEPTIDASE S8"/>
    <property type="match status" value="1"/>
</dbReference>
<dbReference type="Pfam" id="PF05922">
    <property type="entry name" value="Inhibitor_I9"/>
    <property type="match status" value="1"/>
</dbReference>
<feature type="region of interest" description="Disordered" evidence="7">
    <location>
        <begin position="72"/>
        <end position="99"/>
    </location>
</feature>
<dbReference type="InterPro" id="IPR015500">
    <property type="entry name" value="Peptidase_S8_subtilisin-rel"/>
</dbReference>
<dbReference type="PROSITE" id="PS00136">
    <property type="entry name" value="SUBTILASE_ASP"/>
    <property type="match status" value="1"/>
</dbReference>
<dbReference type="EMBL" id="JASCTH010000014">
    <property type="protein sequence ID" value="MDI6101225.1"/>
    <property type="molecule type" value="Genomic_DNA"/>
</dbReference>
<feature type="domain" description="Inhibitor I9" evidence="10">
    <location>
        <begin position="47"/>
        <end position="89"/>
    </location>
</feature>
<dbReference type="InterPro" id="IPR010259">
    <property type="entry name" value="S8pro/Inhibitor_I9"/>
</dbReference>
<keyword evidence="12" id="KW-1185">Reference proteome</keyword>
<dbReference type="PRINTS" id="PR00723">
    <property type="entry name" value="SUBTILISIN"/>
</dbReference>
<dbReference type="SUPFAM" id="SSF49313">
    <property type="entry name" value="Cadherin-like"/>
    <property type="match status" value="1"/>
</dbReference>
<dbReference type="Pfam" id="PF05345">
    <property type="entry name" value="He_PIG"/>
    <property type="match status" value="2"/>
</dbReference>
<name>A0ABT6WNI0_9ACTN</name>
<feature type="chain" id="PRO_5047373706" evidence="8">
    <location>
        <begin position="23"/>
        <end position="542"/>
    </location>
</feature>
<evidence type="ECO:0000256" key="7">
    <source>
        <dbReference type="SAM" id="MobiDB-lite"/>
    </source>
</evidence>
<evidence type="ECO:0000256" key="6">
    <source>
        <dbReference type="RuleBase" id="RU003355"/>
    </source>
</evidence>
<dbReference type="Gene3D" id="2.60.40.10">
    <property type="entry name" value="Immunoglobulins"/>
    <property type="match status" value="2"/>
</dbReference>
<gene>
    <name evidence="11" type="ORF">QLQ12_21665</name>
</gene>
<dbReference type="PANTHER" id="PTHR43806:SF11">
    <property type="entry name" value="CEREVISIN-RELATED"/>
    <property type="match status" value="1"/>
</dbReference>
<evidence type="ECO:0000256" key="4">
    <source>
        <dbReference type="ARBA" id="ARBA00022825"/>
    </source>
</evidence>
<dbReference type="InterPro" id="IPR015919">
    <property type="entry name" value="Cadherin-like_sf"/>
</dbReference>
<dbReference type="SUPFAM" id="SSF52743">
    <property type="entry name" value="Subtilisin-like"/>
    <property type="match status" value="1"/>
</dbReference>
<dbReference type="InterPro" id="IPR050131">
    <property type="entry name" value="Peptidase_S8_subtilisin-like"/>
</dbReference>
<sequence>MRKWIAAAVVASALTAPVPAHAAEPQSRYIVTLTKGAAGFSAHGLGGGRLVRDFRGFPGFVAEMSARQARRLATDPSVQHVEPDRKVSLTGTQRNPAWGLDRVDQRGKSPSKTYLPSADGDTVHAYVIDTGIRVGHRQFGGRAVYGHDFVGRDARADDCNGHGTHVAGTIGGSSYGVAKKVKLVAVRVLDCAGEGYVSEIIDGIDWVTRNADLPAVANMSLGGGYSRAMDRAVEDSIAAGITYVVAAGNEDANVRLSSPAHVSRAVTVAATDSRDRRASFSNYGAGVDLFAPGVDIKSATAESDTATAKYSGTSMAAPHVAGAAALILDAYPSYTPAQVQAKLIANATTGKVTGRAGSPNRLLYVPPPPKAPVIATGVAPTAEVGQPYSARLALAAGRRGGWRLDSGALPEGLSLSASGVISGTPREPGSFTVTVRFTDYVPQVVTRRVVIPVVAAPPVIDTEVLPDLMADSEFGQRLEVADGRDGIWVVAAGELPAGISLSMDGMLSGLFTGVVGATYTFTVRFSDVWSQSATRTYTLTAG</sequence>
<evidence type="ECO:0000256" key="5">
    <source>
        <dbReference type="PROSITE-ProRule" id="PRU01240"/>
    </source>
</evidence>
<dbReference type="InterPro" id="IPR022398">
    <property type="entry name" value="Peptidase_S8_His-AS"/>
</dbReference>